<protein>
    <submittedName>
        <fullName evidence="2">Uncharacterized protein</fullName>
    </submittedName>
</protein>
<keyword evidence="3" id="KW-1185">Reference proteome</keyword>
<proteinExistence type="predicted"/>
<sequence length="329" mass="35856">MFIQTTSFVNSIYPPTLTSSASTIAVAGLHGPPSSTSAHDKINQPQPCDLVINRQHCRLPHLPLHPLALLCPETLLSSYAVTNPPTRAPCPFTLQDNTSRRRVPHRSLRDRIRGGPGSGGPAWTEGTTPMPCPPHRKRTARLPQCSPAPPLQPPSLQSDTLAPALQAESRKRARTSSSKRECRLRDDARVLASCQPPHIAFQLAARTWEATVVVVGGGMQRFGVAITPLSPPTPLMRRLQIQTYVSLAFAWLSFARSLVKPNRSTTTSPPPPIASTNDPPMLPRSQHHQLSTTSRRHASSPHAYPLANADEPRCLATRVISFWLTSSPA</sequence>
<name>A0A067S496_GALM3</name>
<gene>
    <name evidence="2" type="ORF">GALMADRAFT_148531</name>
</gene>
<feature type="region of interest" description="Disordered" evidence="1">
    <location>
        <begin position="260"/>
        <end position="307"/>
    </location>
</feature>
<dbReference type="AlphaFoldDB" id="A0A067S496"/>
<evidence type="ECO:0000256" key="1">
    <source>
        <dbReference type="SAM" id="MobiDB-lite"/>
    </source>
</evidence>
<dbReference type="Proteomes" id="UP000027222">
    <property type="component" value="Unassembled WGS sequence"/>
</dbReference>
<evidence type="ECO:0000313" key="2">
    <source>
        <dbReference type="EMBL" id="KDR65616.1"/>
    </source>
</evidence>
<reference evidence="3" key="1">
    <citation type="journal article" date="2014" name="Proc. Natl. Acad. Sci. U.S.A.">
        <title>Extensive sampling of basidiomycete genomes demonstrates inadequacy of the white-rot/brown-rot paradigm for wood decay fungi.</title>
        <authorList>
            <person name="Riley R."/>
            <person name="Salamov A.A."/>
            <person name="Brown D.W."/>
            <person name="Nagy L.G."/>
            <person name="Floudas D."/>
            <person name="Held B.W."/>
            <person name="Levasseur A."/>
            <person name="Lombard V."/>
            <person name="Morin E."/>
            <person name="Otillar R."/>
            <person name="Lindquist E.A."/>
            <person name="Sun H."/>
            <person name="LaButti K.M."/>
            <person name="Schmutz J."/>
            <person name="Jabbour D."/>
            <person name="Luo H."/>
            <person name="Baker S.E."/>
            <person name="Pisabarro A.G."/>
            <person name="Walton J.D."/>
            <person name="Blanchette R.A."/>
            <person name="Henrissat B."/>
            <person name="Martin F."/>
            <person name="Cullen D."/>
            <person name="Hibbett D.S."/>
            <person name="Grigoriev I.V."/>
        </authorList>
    </citation>
    <scope>NUCLEOTIDE SEQUENCE [LARGE SCALE GENOMIC DNA]</scope>
    <source>
        <strain evidence="3">CBS 339.88</strain>
    </source>
</reference>
<feature type="region of interest" description="Disordered" evidence="1">
    <location>
        <begin position="90"/>
        <end position="158"/>
    </location>
</feature>
<evidence type="ECO:0000313" key="3">
    <source>
        <dbReference type="Proteomes" id="UP000027222"/>
    </source>
</evidence>
<accession>A0A067S496</accession>
<dbReference type="EMBL" id="KL142438">
    <property type="protein sequence ID" value="KDR65616.1"/>
    <property type="molecule type" value="Genomic_DNA"/>
</dbReference>
<dbReference type="HOGENOM" id="CLU_844802_0_0_1"/>
<organism evidence="2 3">
    <name type="scientific">Galerina marginata (strain CBS 339.88)</name>
    <dbReference type="NCBI Taxonomy" id="685588"/>
    <lineage>
        <taxon>Eukaryota</taxon>
        <taxon>Fungi</taxon>
        <taxon>Dikarya</taxon>
        <taxon>Basidiomycota</taxon>
        <taxon>Agaricomycotina</taxon>
        <taxon>Agaricomycetes</taxon>
        <taxon>Agaricomycetidae</taxon>
        <taxon>Agaricales</taxon>
        <taxon>Agaricineae</taxon>
        <taxon>Strophariaceae</taxon>
        <taxon>Galerina</taxon>
    </lineage>
</organism>